<organism evidence="2 3">
    <name type="scientific">Flavobacterium psychrotolerans</name>
    <dbReference type="NCBI Taxonomy" id="2169410"/>
    <lineage>
        <taxon>Bacteria</taxon>
        <taxon>Pseudomonadati</taxon>
        <taxon>Bacteroidota</taxon>
        <taxon>Flavobacteriia</taxon>
        <taxon>Flavobacteriales</taxon>
        <taxon>Flavobacteriaceae</taxon>
        <taxon>Flavobacterium</taxon>
    </lineage>
</organism>
<dbReference type="InterPro" id="IPR013830">
    <property type="entry name" value="SGNH_hydro"/>
</dbReference>
<dbReference type="SUPFAM" id="SSF52266">
    <property type="entry name" value="SGNH hydrolase"/>
    <property type="match status" value="1"/>
</dbReference>
<protein>
    <submittedName>
        <fullName evidence="2">G-D-S-L family lipolytic protein</fullName>
    </submittedName>
</protein>
<dbReference type="AlphaFoldDB" id="A0A2U1JFS0"/>
<proteinExistence type="predicted"/>
<dbReference type="Proteomes" id="UP000245449">
    <property type="component" value="Unassembled WGS sequence"/>
</dbReference>
<accession>A0A2U1JFS0</accession>
<dbReference type="Gene3D" id="3.40.50.1110">
    <property type="entry name" value="SGNH hydrolase"/>
    <property type="match status" value="1"/>
</dbReference>
<reference evidence="2 3" key="1">
    <citation type="submission" date="2018-04" db="EMBL/GenBank/DDBJ databases">
        <title>Flavobacterium sp. nov., isolated from glacier ice.</title>
        <authorList>
            <person name="Liu Q."/>
            <person name="Xin Y.-H."/>
        </authorList>
    </citation>
    <scope>NUCLEOTIDE SEQUENCE [LARGE SCALE GENOMIC DNA]</scope>
    <source>
        <strain evidence="2 3">RB1R5</strain>
    </source>
</reference>
<keyword evidence="3" id="KW-1185">Reference proteome</keyword>
<evidence type="ECO:0000313" key="3">
    <source>
        <dbReference type="Proteomes" id="UP000245449"/>
    </source>
</evidence>
<dbReference type="GO" id="GO:0016788">
    <property type="term" value="F:hydrolase activity, acting on ester bonds"/>
    <property type="evidence" value="ECO:0007669"/>
    <property type="project" value="UniProtKB-ARBA"/>
</dbReference>
<comment type="caution">
    <text evidence="2">The sequence shown here is derived from an EMBL/GenBank/DDBJ whole genome shotgun (WGS) entry which is preliminary data.</text>
</comment>
<sequence>MLLFLTTNEAQKLPFWNDIQAFKKQDSIAIPALYKTLFIGSSSFTKWKTLEQDLPEYAPLNRAFGGSTLLDVIRYRKDVFQKYNPERIVIYCGENDVASSDTVTTKIVFDRFKVLYQHIREKFPKINIYYVSLKPCPLRWSMKDRMMDANKQIKKFCKKQKNTHFINIWDKMLQNRKPISALFIGDSLHMNKKGYEIWTKEIRKKIGKE</sequence>
<feature type="domain" description="SGNH hydrolase-type esterase" evidence="1">
    <location>
        <begin position="46"/>
        <end position="197"/>
    </location>
</feature>
<evidence type="ECO:0000259" key="1">
    <source>
        <dbReference type="Pfam" id="PF13472"/>
    </source>
</evidence>
<dbReference type="EMBL" id="QCZI01000023">
    <property type="protein sequence ID" value="PWA03980.1"/>
    <property type="molecule type" value="Genomic_DNA"/>
</dbReference>
<name>A0A2U1JFS0_9FLAO</name>
<gene>
    <name evidence="2" type="ORF">DB895_13395</name>
</gene>
<dbReference type="InterPro" id="IPR036514">
    <property type="entry name" value="SGNH_hydro_sf"/>
</dbReference>
<evidence type="ECO:0000313" key="2">
    <source>
        <dbReference type="EMBL" id="PWA03980.1"/>
    </source>
</evidence>
<dbReference type="Pfam" id="PF13472">
    <property type="entry name" value="Lipase_GDSL_2"/>
    <property type="match status" value="1"/>
</dbReference>